<dbReference type="InterPro" id="IPR007265">
    <property type="entry name" value="COG_su3"/>
</dbReference>
<proteinExistence type="predicted"/>
<evidence type="ECO:0000313" key="3">
    <source>
        <dbReference type="EMBL" id="KAG8238677.1"/>
    </source>
</evidence>
<sequence>MESRAIQNKLLEWERIENPLAPLSSIQQETIFELSEVFNYRPFPTELETKTENSLVSQKTVETQVEDLSLSYLGLELEKIRIETSKEFFDWYFGVEEEQIKENDIIYESYKNQLENHRNECGFLLNQIEAALKDLDVLNEQYQLVSTKTNSLHEVSEHLIAEQNQLLEISDEVEKRINYFNEIDRIISRLDSPTLSPSSEVFIQILDKLDECIGYMESHPKYKESSSYLAKYKHVLGRAVAFARSYIVNTFESATRQAQESAAEVGGSSNSDPSTKTFALLYGKFRASAPRVKDLLKQVEVRAEKRQ</sequence>
<feature type="domain" description="Conserved oligomeric Golgi complex subunit 3 N-terminal" evidence="2">
    <location>
        <begin position="110"/>
        <end position="252"/>
    </location>
</feature>
<comment type="caution">
    <text evidence="3">The sequence shown here is derived from an EMBL/GenBank/DDBJ whole genome shotgun (WGS) entry which is preliminary data.</text>
</comment>
<dbReference type="GO" id="GO:0017119">
    <property type="term" value="C:Golgi transport complex"/>
    <property type="evidence" value="ECO:0007669"/>
    <property type="project" value="TreeGrafter"/>
</dbReference>
<dbReference type="Pfam" id="PF04136">
    <property type="entry name" value="COG3_N"/>
    <property type="match status" value="1"/>
</dbReference>
<dbReference type="GO" id="GO:0006886">
    <property type="term" value="P:intracellular protein transport"/>
    <property type="evidence" value="ECO:0007669"/>
    <property type="project" value="InterPro"/>
</dbReference>
<reference evidence="3" key="1">
    <citation type="submission" date="2013-04" db="EMBL/GenBank/DDBJ databases">
        <authorList>
            <person name="Qu J."/>
            <person name="Murali S.C."/>
            <person name="Bandaranaike D."/>
            <person name="Bellair M."/>
            <person name="Blankenburg K."/>
            <person name="Chao H."/>
            <person name="Dinh H."/>
            <person name="Doddapaneni H."/>
            <person name="Downs B."/>
            <person name="Dugan-Rocha S."/>
            <person name="Elkadiri S."/>
            <person name="Gnanaolivu R.D."/>
            <person name="Hernandez B."/>
            <person name="Javaid M."/>
            <person name="Jayaseelan J.C."/>
            <person name="Lee S."/>
            <person name="Li M."/>
            <person name="Ming W."/>
            <person name="Munidasa M."/>
            <person name="Muniz J."/>
            <person name="Nguyen L."/>
            <person name="Ongeri F."/>
            <person name="Osuji N."/>
            <person name="Pu L.-L."/>
            <person name="Puazo M."/>
            <person name="Qu C."/>
            <person name="Quiroz J."/>
            <person name="Raj R."/>
            <person name="Weissenberger G."/>
            <person name="Xin Y."/>
            <person name="Zou X."/>
            <person name="Han Y."/>
            <person name="Richards S."/>
            <person name="Worley K."/>
            <person name="Muzny D."/>
            <person name="Gibbs R."/>
        </authorList>
    </citation>
    <scope>NUCLEOTIDE SEQUENCE</scope>
    <source>
        <strain evidence="3">Sampled in the wild</strain>
    </source>
</reference>
<feature type="non-terminal residue" evidence="3">
    <location>
        <position position="1"/>
    </location>
</feature>
<organism evidence="3 4">
    <name type="scientific">Ladona fulva</name>
    <name type="common">Scarce chaser dragonfly</name>
    <name type="synonym">Libellula fulva</name>
    <dbReference type="NCBI Taxonomy" id="123851"/>
    <lineage>
        <taxon>Eukaryota</taxon>
        <taxon>Metazoa</taxon>
        <taxon>Ecdysozoa</taxon>
        <taxon>Arthropoda</taxon>
        <taxon>Hexapoda</taxon>
        <taxon>Insecta</taxon>
        <taxon>Pterygota</taxon>
        <taxon>Palaeoptera</taxon>
        <taxon>Odonata</taxon>
        <taxon>Epiprocta</taxon>
        <taxon>Anisoptera</taxon>
        <taxon>Libelluloidea</taxon>
        <taxon>Libellulidae</taxon>
        <taxon>Ladona</taxon>
    </lineage>
</organism>
<dbReference type="GO" id="GO:0007030">
    <property type="term" value="P:Golgi organization"/>
    <property type="evidence" value="ECO:0007669"/>
    <property type="project" value="TreeGrafter"/>
</dbReference>
<name>A0A8K0KQ03_LADFU</name>
<keyword evidence="4" id="KW-1185">Reference proteome</keyword>
<gene>
    <name evidence="3" type="ORF">J437_LFUL018561</name>
</gene>
<dbReference type="GO" id="GO:0016020">
    <property type="term" value="C:membrane"/>
    <property type="evidence" value="ECO:0007669"/>
    <property type="project" value="InterPro"/>
</dbReference>
<evidence type="ECO:0000313" key="4">
    <source>
        <dbReference type="Proteomes" id="UP000792457"/>
    </source>
</evidence>
<reference evidence="3" key="2">
    <citation type="submission" date="2017-10" db="EMBL/GenBank/DDBJ databases">
        <title>Ladona fulva Genome sequencing and assembly.</title>
        <authorList>
            <person name="Murali S."/>
            <person name="Richards S."/>
            <person name="Bandaranaike D."/>
            <person name="Bellair M."/>
            <person name="Blankenburg K."/>
            <person name="Chao H."/>
            <person name="Dinh H."/>
            <person name="Doddapaneni H."/>
            <person name="Dugan-Rocha S."/>
            <person name="Elkadiri S."/>
            <person name="Gnanaolivu R."/>
            <person name="Hernandez B."/>
            <person name="Skinner E."/>
            <person name="Javaid M."/>
            <person name="Lee S."/>
            <person name="Li M."/>
            <person name="Ming W."/>
            <person name="Munidasa M."/>
            <person name="Muniz J."/>
            <person name="Nguyen L."/>
            <person name="Hughes D."/>
            <person name="Osuji N."/>
            <person name="Pu L.-L."/>
            <person name="Puazo M."/>
            <person name="Qu C."/>
            <person name="Quiroz J."/>
            <person name="Raj R."/>
            <person name="Weissenberger G."/>
            <person name="Xin Y."/>
            <person name="Zou X."/>
            <person name="Han Y."/>
            <person name="Worley K."/>
            <person name="Muzny D."/>
            <person name="Gibbs R."/>
        </authorList>
    </citation>
    <scope>NUCLEOTIDE SEQUENCE</scope>
    <source>
        <strain evidence="3">Sampled in the wild</strain>
    </source>
</reference>
<dbReference type="OrthoDB" id="296793at2759"/>
<dbReference type="PANTHER" id="PTHR13302:SF8">
    <property type="entry name" value="CONSERVED OLIGOMERIC GOLGI COMPLEX SUBUNIT 3"/>
    <property type="match status" value="1"/>
</dbReference>
<protein>
    <recommendedName>
        <fullName evidence="2">Conserved oligomeric Golgi complex subunit 3 N-terminal domain-containing protein</fullName>
    </recommendedName>
</protein>
<dbReference type="InterPro" id="IPR048320">
    <property type="entry name" value="COG3_N"/>
</dbReference>
<dbReference type="AlphaFoldDB" id="A0A8K0KQ03"/>
<keyword evidence="1" id="KW-0175">Coiled coil</keyword>
<feature type="coiled-coil region" evidence="1">
    <location>
        <begin position="100"/>
        <end position="134"/>
    </location>
</feature>
<dbReference type="GO" id="GO:0006891">
    <property type="term" value="P:intra-Golgi vesicle-mediated transport"/>
    <property type="evidence" value="ECO:0007669"/>
    <property type="project" value="TreeGrafter"/>
</dbReference>
<evidence type="ECO:0000256" key="1">
    <source>
        <dbReference type="SAM" id="Coils"/>
    </source>
</evidence>
<accession>A0A8K0KQ03</accession>
<dbReference type="Proteomes" id="UP000792457">
    <property type="component" value="Unassembled WGS sequence"/>
</dbReference>
<dbReference type="EMBL" id="KZ309414">
    <property type="protein sequence ID" value="KAG8238677.1"/>
    <property type="molecule type" value="Genomic_DNA"/>
</dbReference>
<evidence type="ECO:0000259" key="2">
    <source>
        <dbReference type="Pfam" id="PF04136"/>
    </source>
</evidence>
<dbReference type="GO" id="GO:0005801">
    <property type="term" value="C:cis-Golgi network"/>
    <property type="evidence" value="ECO:0007669"/>
    <property type="project" value="InterPro"/>
</dbReference>
<dbReference type="PANTHER" id="PTHR13302">
    <property type="entry name" value="CONSERVED OLIGOMERIC GOLGI COMPLEX COMPONENT 3"/>
    <property type="match status" value="1"/>
</dbReference>